<sequence>MTGSGGSLRLRLLAAAAVLITLAVLGTGLVLSALFRNHVTAQYDAELLVQLNQITAGLQRQPDGTVILVDPPGDPRFRTPYGGRYWQVEPAGGPALRSRSLWDQSLSLEPDAPAAGDLHRHEDTVQGLGTVRVLERLVRFEETPNAPIRVAVALPTAEIATVTGRFDRLLALDLAILAAALLAASSLQVKVGLLPLARLSAALARVRSGAMDRLEGRFPIEVSPLVDELNALLEHQTKLLERARAQAGDLAHGLKTSLQLLLLEADRLGEAGAPIREQVARMQTLIEHQLARARAQSHQRAHRGIVPVAASVDALVRVLGPVATAHEIVIETVVPLQHGFLGAAADLEEMLGNLLDNACKWARSRVRVASRIEDGRLHLLVEDDGPGLDEAAREAVFARGMRLDERVPGSGLGLSIVRDIAQIYDGEIVLARSSLGGLRAELILPGSEDAADPRSKVRHADA</sequence>
<dbReference type="Pfam" id="PF02518">
    <property type="entry name" value="HATPase_c"/>
    <property type="match status" value="1"/>
</dbReference>
<comment type="subcellular location">
    <subcellularLocation>
        <location evidence="2">Membrane</location>
    </subcellularLocation>
</comment>
<evidence type="ECO:0000256" key="3">
    <source>
        <dbReference type="ARBA" id="ARBA00012438"/>
    </source>
</evidence>
<evidence type="ECO:0000256" key="1">
    <source>
        <dbReference type="ARBA" id="ARBA00000085"/>
    </source>
</evidence>
<dbReference type="PRINTS" id="PR00344">
    <property type="entry name" value="BCTRLSENSOR"/>
</dbReference>
<evidence type="ECO:0000256" key="10">
    <source>
        <dbReference type="SAM" id="Phobius"/>
    </source>
</evidence>
<evidence type="ECO:0000256" key="4">
    <source>
        <dbReference type="ARBA" id="ARBA00022553"/>
    </source>
</evidence>
<keyword evidence="12" id="KW-0067">ATP-binding</keyword>
<evidence type="ECO:0000313" key="13">
    <source>
        <dbReference type="Proteomes" id="UP001375743"/>
    </source>
</evidence>
<keyword evidence="9 10" id="KW-0472">Membrane</keyword>
<evidence type="ECO:0000256" key="8">
    <source>
        <dbReference type="ARBA" id="ARBA00022989"/>
    </source>
</evidence>
<evidence type="ECO:0000313" key="12">
    <source>
        <dbReference type="EMBL" id="MEK0085090.1"/>
    </source>
</evidence>
<evidence type="ECO:0000256" key="2">
    <source>
        <dbReference type="ARBA" id="ARBA00004370"/>
    </source>
</evidence>
<dbReference type="SUPFAM" id="SSF55874">
    <property type="entry name" value="ATPase domain of HSP90 chaperone/DNA topoisomerase II/histidine kinase"/>
    <property type="match status" value="1"/>
</dbReference>
<keyword evidence="6 10" id="KW-0812">Transmembrane</keyword>
<protein>
    <recommendedName>
        <fullName evidence="3">histidine kinase</fullName>
        <ecNumber evidence="3">2.7.13.3</ecNumber>
    </recommendedName>
</protein>
<dbReference type="RefSeq" id="WP_418160937.1">
    <property type="nucleotide sequence ID" value="NZ_JBBLZC010000021.1"/>
</dbReference>
<dbReference type="PANTHER" id="PTHR45436:SF5">
    <property type="entry name" value="SENSOR HISTIDINE KINASE TRCS"/>
    <property type="match status" value="1"/>
</dbReference>
<evidence type="ECO:0000259" key="11">
    <source>
        <dbReference type="PROSITE" id="PS50109"/>
    </source>
</evidence>
<comment type="catalytic activity">
    <reaction evidence="1">
        <text>ATP + protein L-histidine = ADP + protein N-phospho-L-histidine.</text>
        <dbReference type="EC" id="2.7.13.3"/>
    </reaction>
</comment>
<dbReference type="EMBL" id="JBBLZC010000021">
    <property type="protein sequence ID" value="MEK0085090.1"/>
    <property type="molecule type" value="Genomic_DNA"/>
</dbReference>
<evidence type="ECO:0000256" key="7">
    <source>
        <dbReference type="ARBA" id="ARBA00022777"/>
    </source>
</evidence>
<keyword evidence="5" id="KW-0808">Transferase</keyword>
<dbReference type="InterPro" id="IPR036890">
    <property type="entry name" value="HATPase_C_sf"/>
</dbReference>
<evidence type="ECO:0000256" key="5">
    <source>
        <dbReference type="ARBA" id="ARBA00022679"/>
    </source>
</evidence>
<organism evidence="12 13">
    <name type="scientific">Benzoatithermus flavus</name>
    <dbReference type="NCBI Taxonomy" id="3108223"/>
    <lineage>
        <taxon>Bacteria</taxon>
        <taxon>Pseudomonadati</taxon>
        <taxon>Pseudomonadota</taxon>
        <taxon>Alphaproteobacteria</taxon>
        <taxon>Geminicoccales</taxon>
        <taxon>Geminicoccaceae</taxon>
        <taxon>Benzoatithermus</taxon>
    </lineage>
</organism>
<dbReference type="Gene3D" id="3.30.565.10">
    <property type="entry name" value="Histidine kinase-like ATPase, C-terminal domain"/>
    <property type="match status" value="1"/>
</dbReference>
<feature type="transmembrane region" description="Helical" evidence="10">
    <location>
        <begin position="12"/>
        <end position="35"/>
    </location>
</feature>
<dbReference type="InterPro" id="IPR050428">
    <property type="entry name" value="TCS_sensor_his_kinase"/>
</dbReference>
<keyword evidence="12" id="KW-0547">Nucleotide-binding</keyword>
<keyword evidence="7" id="KW-0418">Kinase</keyword>
<dbReference type="InterPro" id="IPR003594">
    <property type="entry name" value="HATPase_dom"/>
</dbReference>
<name>A0ABU8XV58_9PROT</name>
<feature type="domain" description="Histidine kinase" evidence="11">
    <location>
        <begin position="249"/>
        <end position="448"/>
    </location>
</feature>
<dbReference type="GO" id="GO:0005524">
    <property type="term" value="F:ATP binding"/>
    <property type="evidence" value="ECO:0007669"/>
    <property type="project" value="UniProtKB-KW"/>
</dbReference>
<evidence type="ECO:0000256" key="6">
    <source>
        <dbReference type="ARBA" id="ARBA00022692"/>
    </source>
</evidence>
<dbReference type="SMART" id="SM00387">
    <property type="entry name" value="HATPase_c"/>
    <property type="match status" value="1"/>
</dbReference>
<comment type="caution">
    <text evidence="12">The sequence shown here is derived from an EMBL/GenBank/DDBJ whole genome shotgun (WGS) entry which is preliminary data.</text>
</comment>
<gene>
    <name evidence="12" type="ORF">U1T56_18210</name>
</gene>
<dbReference type="EC" id="2.7.13.3" evidence="3"/>
<reference evidence="12 13" key="1">
    <citation type="submission" date="2024-01" db="EMBL/GenBank/DDBJ databases">
        <title>Multi-omics insights into the function and evolution of sodium benzoate biodegradation pathways in Benzoatithermus flavus gen. nov., sp. nov. from hot spring.</title>
        <authorList>
            <person name="Hu C.-J."/>
            <person name="Li W.-J."/>
        </authorList>
    </citation>
    <scope>NUCLEOTIDE SEQUENCE [LARGE SCALE GENOMIC DNA]</scope>
    <source>
        <strain evidence="12 13">SYSU G07066</strain>
    </source>
</reference>
<dbReference type="Proteomes" id="UP001375743">
    <property type="component" value="Unassembled WGS sequence"/>
</dbReference>
<evidence type="ECO:0000256" key="9">
    <source>
        <dbReference type="ARBA" id="ARBA00023136"/>
    </source>
</evidence>
<proteinExistence type="predicted"/>
<dbReference type="PROSITE" id="PS50109">
    <property type="entry name" value="HIS_KIN"/>
    <property type="match status" value="1"/>
</dbReference>
<keyword evidence="8 10" id="KW-1133">Transmembrane helix</keyword>
<keyword evidence="4" id="KW-0597">Phosphoprotein</keyword>
<dbReference type="PANTHER" id="PTHR45436">
    <property type="entry name" value="SENSOR HISTIDINE KINASE YKOH"/>
    <property type="match status" value="1"/>
</dbReference>
<dbReference type="InterPro" id="IPR004358">
    <property type="entry name" value="Sig_transdc_His_kin-like_C"/>
</dbReference>
<keyword evidence="13" id="KW-1185">Reference proteome</keyword>
<accession>A0ABU8XV58</accession>
<dbReference type="InterPro" id="IPR005467">
    <property type="entry name" value="His_kinase_dom"/>
</dbReference>